<proteinExistence type="predicted"/>
<evidence type="ECO:0000313" key="2">
    <source>
        <dbReference type="Proteomes" id="UP001642409"/>
    </source>
</evidence>
<gene>
    <name evidence="1" type="ORF">HINF_LOCUS37023</name>
</gene>
<keyword evidence="2" id="KW-1185">Reference proteome</keyword>
<comment type="caution">
    <text evidence="1">The sequence shown here is derived from an EMBL/GenBank/DDBJ whole genome shotgun (WGS) entry which is preliminary data.</text>
</comment>
<reference evidence="1 2" key="1">
    <citation type="submission" date="2024-07" db="EMBL/GenBank/DDBJ databases">
        <authorList>
            <person name="Akdeniz Z."/>
        </authorList>
    </citation>
    <scope>NUCLEOTIDE SEQUENCE [LARGE SCALE GENOMIC DNA]</scope>
</reference>
<protein>
    <submittedName>
        <fullName evidence="1">Hypothetical_protein</fullName>
    </submittedName>
</protein>
<accession>A0ABP1JFT3</accession>
<sequence>MSAFAQLILIKSQHQTTSPFASPVRTPFSTKKLNNAPAIFHQFGSETSAFSAQKTLFQVKRGIIALNAQLEQLLLMGFALVPRACLTGLSVLNALKNQDLSRISAFAMTLSCTLKMESACCATKDNSSSETSA</sequence>
<dbReference type="Proteomes" id="UP001642409">
    <property type="component" value="Unassembled WGS sequence"/>
</dbReference>
<dbReference type="EMBL" id="CAXDID020000137">
    <property type="protein sequence ID" value="CAL6037714.1"/>
    <property type="molecule type" value="Genomic_DNA"/>
</dbReference>
<evidence type="ECO:0000313" key="1">
    <source>
        <dbReference type="EMBL" id="CAL6037714.1"/>
    </source>
</evidence>
<name>A0ABP1JFT3_9EUKA</name>
<organism evidence="1 2">
    <name type="scientific">Hexamita inflata</name>
    <dbReference type="NCBI Taxonomy" id="28002"/>
    <lineage>
        <taxon>Eukaryota</taxon>
        <taxon>Metamonada</taxon>
        <taxon>Diplomonadida</taxon>
        <taxon>Hexamitidae</taxon>
        <taxon>Hexamitinae</taxon>
        <taxon>Hexamita</taxon>
    </lineage>
</organism>